<dbReference type="InterPro" id="IPR004111">
    <property type="entry name" value="Repressor_TetR_C"/>
</dbReference>
<dbReference type="PRINTS" id="PR00400">
    <property type="entry name" value="TETREPRESSOR"/>
</dbReference>
<evidence type="ECO:0000313" key="8">
    <source>
        <dbReference type="Proteomes" id="UP001575652"/>
    </source>
</evidence>
<reference evidence="7 8" key="1">
    <citation type="submission" date="2024-09" db="EMBL/GenBank/DDBJ databases">
        <authorList>
            <person name="Salinas-Garcia M.A."/>
            <person name="Prieme A."/>
        </authorList>
    </citation>
    <scope>NUCLEOTIDE SEQUENCE [LARGE SCALE GENOMIC DNA]</scope>
    <source>
        <strain evidence="7 8">DSM 21081</strain>
    </source>
</reference>
<sequence length="226" mass="23517">MAMAPQARRAGRPRSAVLGRARITAAARRIIEARGYPALTMSALARSLGVSPSALYNHAASKQQLLQWIQEDVMAGVDSSGFGRLPLDDALRLWATSYRDVFARHAPLVPVIAVLPVAGSPRTLRMYEDVAAGFLGAGWAEEDVAAAIIATESFIFGSALDATAPLDIFDAGEHAARFPAFSGAVARQRASGMPSAEAAFGLGLEALIAGLMTRGPGGPAASRSSS</sequence>
<dbReference type="InterPro" id="IPR003012">
    <property type="entry name" value="Tet_transcr_reg_TetR"/>
</dbReference>
<evidence type="ECO:0000256" key="2">
    <source>
        <dbReference type="ARBA" id="ARBA00023015"/>
    </source>
</evidence>
<dbReference type="InterPro" id="IPR001647">
    <property type="entry name" value="HTH_TetR"/>
</dbReference>
<organism evidence="7 8">
    <name type="scientific">Arthrobacter halodurans</name>
    <dbReference type="NCBI Taxonomy" id="516699"/>
    <lineage>
        <taxon>Bacteria</taxon>
        <taxon>Bacillati</taxon>
        <taxon>Actinomycetota</taxon>
        <taxon>Actinomycetes</taxon>
        <taxon>Micrococcales</taxon>
        <taxon>Micrococcaceae</taxon>
        <taxon>Arthrobacter</taxon>
    </lineage>
</organism>
<dbReference type="SUPFAM" id="SSF48498">
    <property type="entry name" value="Tetracyclin repressor-like, C-terminal domain"/>
    <property type="match status" value="1"/>
</dbReference>
<dbReference type="Pfam" id="PF02909">
    <property type="entry name" value="TetR_C_1"/>
    <property type="match status" value="1"/>
</dbReference>
<dbReference type="PANTHER" id="PTHR30055:SF151">
    <property type="entry name" value="TRANSCRIPTIONAL REGULATORY PROTEIN"/>
    <property type="match status" value="1"/>
</dbReference>
<evidence type="ECO:0000313" key="7">
    <source>
        <dbReference type="EMBL" id="MFB0833724.1"/>
    </source>
</evidence>
<dbReference type="Pfam" id="PF00440">
    <property type="entry name" value="TetR_N"/>
    <property type="match status" value="1"/>
</dbReference>
<comment type="caution">
    <text evidence="7">The sequence shown here is derived from an EMBL/GenBank/DDBJ whole genome shotgun (WGS) entry which is preliminary data.</text>
</comment>
<dbReference type="EMBL" id="JBHDLJ010000002">
    <property type="protein sequence ID" value="MFB0833724.1"/>
    <property type="molecule type" value="Genomic_DNA"/>
</dbReference>
<dbReference type="InterPro" id="IPR050109">
    <property type="entry name" value="HTH-type_TetR-like_transc_reg"/>
</dbReference>
<evidence type="ECO:0000256" key="1">
    <source>
        <dbReference type="ARBA" id="ARBA00022491"/>
    </source>
</evidence>
<dbReference type="Proteomes" id="UP001575652">
    <property type="component" value="Unassembled WGS sequence"/>
</dbReference>
<dbReference type="Gene3D" id="1.10.357.10">
    <property type="entry name" value="Tetracycline Repressor, domain 2"/>
    <property type="match status" value="1"/>
</dbReference>
<keyword evidence="2" id="KW-0805">Transcription regulation</keyword>
<dbReference type="InterPro" id="IPR036271">
    <property type="entry name" value="Tet_transcr_reg_TetR-rel_C_sf"/>
</dbReference>
<keyword evidence="1" id="KW-0678">Repressor</keyword>
<proteinExistence type="predicted"/>
<dbReference type="PANTHER" id="PTHR30055">
    <property type="entry name" value="HTH-TYPE TRANSCRIPTIONAL REGULATOR RUTR"/>
    <property type="match status" value="1"/>
</dbReference>
<dbReference type="PROSITE" id="PS50977">
    <property type="entry name" value="HTH_TETR_2"/>
    <property type="match status" value="1"/>
</dbReference>
<dbReference type="InterPro" id="IPR009057">
    <property type="entry name" value="Homeodomain-like_sf"/>
</dbReference>
<evidence type="ECO:0000259" key="6">
    <source>
        <dbReference type="PROSITE" id="PS50977"/>
    </source>
</evidence>
<dbReference type="SUPFAM" id="SSF46689">
    <property type="entry name" value="Homeodomain-like"/>
    <property type="match status" value="1"/>
</dbReference>
<keyword evidence="8" id="KW-1185">Reference proteome</keyword>
<feature type="DNA-binding region" description="H-T-H motif" evidence="5">
    <location>
        <begin position="40"/>
        <end position="59"/>
    </location>
</feature>
<keyword evidence="4" id="KW-0804">Transcription</keyword>
<gene>
    <name evidence="7" type="ORF">ACETWP_03910</name>
</gene>
<evidence type="ECO:0000256" key="4">
    <source>
        <dbReference type="ARBA" id="ARBA00023163"/>
    </source>
</evidence>
<protein>
    <submittedName>
        <fullName evidence="7">TetR/AcrR family transcriptional regulator</fullName>
    </submittedName>
</protein>
<keyword evidence="3 5" id="KW-0238">DNA-binding</keyword>
<evidence type="ECO:0000256" key="5">
    <source>
        <dbReference type="PROSITE-ProRule" id="PRU00335"/>
    </source>
</evidence>
<dbReference type="PRINTS" id="PR00455">
    <property type="entry name" value="HTHTETR"/>
</dbReference>
<name>A0ABV4UKN7_9MICC</name>
<evidence type="ECO:0000256" key="3">
    <source>
        <dbReference type="ARBA" id="ARBA00023125"/>
    </source>
</evidence>
<feature type="domain" description="HTH tetR-type" evidence="6">
    <location>
        <begin position="17"/>
        <end position="77"/>
    </location>
</feature>
<accession>A0ABV4UKN7</accession>
<dbReference type="RefSeq" id="WP_373970886.1">
    <property type="nucleotide sequence ID" value="NZ_JBHDLJ010000002.1"/>
</dbReference>